<dbReference type="EMBL" id="JAJEWP010000002">
    <property type="protein sequence ID" value="MCC2616613.1"/>
    <property type="molecule type" value="Genomic_DNA"/>
</dbReference>
<evidence type="ECO:0000313" key="1">
    <source>
        <dbReference type="EMBL" id="MCC2616613.1"/>
    </source>
</evidence>
<accession>A0ABS8G7V2</accession>
<keyword evidence="2" id="KW-1185">Reference proteome</keyword>
<name>A0ABS8G7V2_9ALTE</name>
<dbReference type="Proteomes" id="UP001520878">
    <property type="component" value="Unassembled WGS sequence"/>
</dbReference>
<evidence type="ECO:0000313" key="2">
    <source>
        <dbReference type="Proteomes" id="UP001520878"/>
    </source>
</evidence>
<organism evidence="1 2">
    <name type="scientific">Fluctibacter halophilus</name>
    <dbReference type="NCBI Taxonomy" id="226011"/>
    <lineage>
        <taxon>Bacteria</taxon>
        <taxon>Pseudomonadati</taxon>
        <taxon>Pseudomonadota</taxon>
        <taxon>Gammaproteobacteria</taxon>
        <taxon>Alteromonadales</taxon>
        <taxon>Alteromonadaceae</taxon>
        <taxon>Fluctibacter</taxon>
    </lineage>
</organism>
<proteinExistence type="predicted"/>
<sequence>MKLRAFLTALASNWKDLILLVLGIYLALWMENTVQSWENDDKRRDYLYRLSVDLQQDAEMLARLNGLLEDKLQYMMSRIEILTRADFDLANREDEEVLLAAADMANNYHFFTPQDFTLLSMRESGDFKLLRNETLKRDLLKLHARYRELDNLQQNYIQGLDDEFIPLWIRSIDLLNNRVADRELMDTPLFINMMLFAVNETSNRQRYVEKLLQHAEKLSQQLLAASGRTPPATSAEP</sequence>
<protein>
    <submittedName>
        <fullName evidence="1">Uncharacterized protein</fullName>
    </submittedName>
</protein>
<comment type="caution">
    <text evidence="1">The sequence shown here is derived from an EMBL/GenBank/DDBJ whole genome shotgun (WGS) entry which is preliminary data.</text>
</comment>
<dbReference type="RefSeq" id="WP_229160118.1">
    <property type="nucleotide sequence ID" value="NZ_JAJEWP010000002.1"/>
</dbReference>
<gene>
    <name evidence="1" type="ORF">LJ739_10200</name>
</gene>
<reference evidence="1 2" key="1">
    <citation type="submission" date="2021-10" db="EMBL/GenBank/DDBJ databases">
        <title>Draft genome of Aestuariibacter halophilus JC2043.</title>
        <authorList>
            <person name="Emsley S.A."/>
            <person name="Pfannmuller K.M."/>
            <person name="Ushijima B."/>
            <person name="Saw J.H."/>
            <person name="Videau P."/>
        </authorList>
    </citation>
    <scope>NUCLEOTIDE SEQUENCE [LARGE SCALE GENOMIC DNA]</scope>
    <source>
        <strain evidence="1 2">JC2043</strain>
    </source>
</reference>